<comment type="caution">
    <text evidence="9">The sequence shown here is derived from an EMBL/GenBank/DDBJ whole genome shotgun (WGS) entry which is preliminary data.</text>
</comment>
<dbReference type="EC" id="4.1.2.13" evidence="4"/>
<dbReference type="InterPro" id="IPR027356">
    <property type="entry name" value="NPH3_dom"/>
</dbReference>
<reference evidence="9 10" key="1">
    <citation type="submission" date="2020-06" db="EMBL/GenBank/DDBJ databases">
        <title>Transcriptomic and genomic resources for Thalictrum thalictroides and T. hernandezii: Facilitating candidate gene discovery in an emerging model plant lineage.</title>
        <authorList>
            <person name="Arias T."/>
            <person name="Riano-Pachon D.M."/>
            <person name="Di Stilio V.S."/>
        </authorList>
    </citation>
    <scope>NUCLEOTIDE SEQUENCE [LARGE SCALE GENOMIC DNA]</scope>
    <source>
        <strain evidence="10">cv. WT478/WT964</strain>
        <tissue evidence="9">Leaves</tissue>
    </source>
</reference>
<evidence type="ECO:0000313" key="10">
    <source>
        <dbReference type="Proteomes" id="UP000554482"/>
    </source>
</evidence>
<comment type="similarity">
    <text evidence="3">Belongs to the class I fructose-bisphosphate aldolase family.</text>
</comment>
<dbReference type="InterPro" id="IPR000741">
    <property type="entry name" value="FBA_I"/>
</dbReference>
<evidence type="ECO:0000256" key="6">
    <source>
        <dbReference type="ARBA" id="ARBA00023239"/>
    </source>
</evidence>
<dbReference type="UniPathway" id="UPA00109">
    <property type="reaction ID" value="UER00183"/>
</dbReference>
<feature type="domain" description="NPH3" evidence="8">
    <location>
        <begin position="1"/>
        <end position="142"/>
    </location>
</feature>
<comment type="similarity">
    <text evidence="7">Belongs to the NPH3 family.</text>
</comment>
<dbReference type="PANTHER" id="PTHR11627">
    <property type="entry name" value="FRUCTOSE-BISPHOSPHATE ALDOLASE"/>
    <property type="match status" value="1"/>
</dbReference>
<name>A0A7J6W769_THATH</name>
<evidence type="ECO:0000313" key="9">
    <source>
        <dbReference type="EMBL" id="KAF5193256.1"/>
    </source>
</evidence>
<dbReference type="OrthoDB" id="624345at2759"/>
<evidence type="ECO:0000256" key="2">
    <source>
        <dbReference type="ARBA" id="ARBA00004714"/>
    </source>
</evidence>
<comment type="catalytic activity">
    <reaction evidence="1">
        <text>beta-D-fructose 1,6-bisphosphate = D-glyceraldehyde 3-phosphate + dihydroxyacetone phosphate</text>
        <dbReference type="Rhea" id="RHEA:14729"/>
        <dbReference type="ChEBI" id="CHEBI:32966"/>
        <dbReference type="ChEBI" id="CHEBI:57642"/>
        <dbReference type="ChEBI" id="CHEBI:59776"/>
        <dbReference type="EC" id="4.1.2.13"/>
    </reaction>
</comment>
<dbReference type="PROSITE" id="PS51649">
    <property type="entry name" value="NPH3"/>
    <property type="match status" value="1"/>
</dbReference>
<protein>
    <recommendedName>
        <fullName evidence="4">fructose-bisphosphate aldolase</fullName>
        <ecNumber evidence="4">4.1.2.13</ecNumber>
    </recommendedName>
</protein>
<evidence type="ECO:0000259" key="8">
    <source>
        <dbReference type="PROSITE" id="PS51649"/>
    </source>
</evidence>
<accession>A0A7J6W769</accession>
<organism evidence="9 10">
    <name type="scientific">Thalictrum thalictroides</name>
    <name type="common">Rue-anemone</name>
    <name type="synonym">Anemone thalictroides</name>
    <dbReference type="NCBI Taxonomy" id="46969"/>
    <lineage>
        <taxon>Eukaryota</taxon>
        <taxon>Viridiplantae</taxon>
        <taxon>Streptophyta</taxon>
        <taxon>Embryophyta</taxon>
        <taxon>Tracheophyta</taxon>
        <taxon>Spermatophyta</taxon>
        <taxon>Magnoliopsida</taxon>
        <taxon>Ranunculales</taxon>
        <taxon>Ranunculaceae</taxon>
        <taxon>Thalictroideae</taxon>
        <taxon>Thalictrum</taxon>
    </lineage>
</organism>
<dbReference type="Gene3D" id="3.20.20.70">
    <property type="entry name" value="Aldolase class I"/>
    <property type="match status" value="1"/>
</dbReference>
<dbReference type="GO" id="GO:0004332">
    <property type="term" value="F:fructose-bisphosphate aldolase activity"/>
    <property type="evidence" value="ECO:0007669"/>
    <property type="project" value="UniProtKB-EC"/>
</dbReference>
<dbReference type="AlphaFoldDB" id="A0A7J6W769"/>
<dbReference type="Proteomes" id="UP000554482">
    <property type="component" value="Unassembled WGS sequence"/>
</dbReference>
<dbReference type="EMBL" id="JABWDY010020313">
    <property type="protein sequence ID" value="KAF5193256.1"/>
    <property type="molecule type" value="Genomic_DNA"/>
</dbReference>
<keyword evidence="10" id="KW-1185">Reference proteome</keyword>
<proteinExistence type="inferred from homology"/>
<evidence type="ECO:0000256" key="4">
    <source>
        <dbReference type="ARBA" id="ARBA00013068"/>
    </source>
</evidence>
<dbReference type="UniPathway" id="UPA00143"/>
<evidence type="ECO:0000256" key="3">
    <source>
        <dbReference type="ARBA" id="ARBA00010387"/>
    </source>
</evidence>
<evidence type="ECO:0000256" key="5">
    <source>
        <dbReference type="ARBA" id="ARBA00023152"/>
    </source>
</evidence>
<evidence type="ECO:0000256" key="1">
    <source>
        <dbReference type="ARBA" id="ARBA00000441"/>
    </source>
</evidence>
<evidence type="ECO:0000256" key="7">
    <source>
        <dbReference type="PROSITE-ProRule" id="PRU00982"/>
    </source>
</evidence>
<dbReference type="SUPFAM" id="SSF51569">
    <property type="entry name" value="Aldolase"/>
    <property type="match status" value="1"/>
</dbReference>
<comment type="pathway">
    <text evidence="2">Carbohydrate degradation; glycolysis; D-glyceraldehyde 3-phosphate and glycerone phosphate from D-glucose: step 4/4.</text>
</comment>
<dbReference type="GO" id="GO:0016567">
    <property type="term" value="P:protein ubiquitination"/>
    <property type="evidence" value="ECO:0007669"/>
    <property type="project" value="UniProtKB-UniPathway"/>
</dbReference>
<sequence length="296" mass="32644">MSIKLQISNAAKDPFINTYLKFGPLFAKLLTSIRKLIPIASPSVLSIYLVCDEELSIYLILCPIINAVIDGDDINGIANLIPKAARKVDEGTSKLIDEIEREKVCSVMDALKLSYEARVHASQNKRLPIQIVLHALYYDQLKLRSGDDDRSMLDAATTRSQLPEVNRIWPYTALLRNHVKNYRLVTTQASTDEIKITEEVLNQFISQVENNDVSNKVTPELIVEATMTTLCQTVPAAMPGIVFLSGGQSTLKSWSGKKENVAKTQEVFLGRCKANLDATLGKYDSGVGGGLSSENL</sequence>
<dbReference type="InterPro" id="IPR013785">
    <property type="entry name" value="Aldolase_TIM"/>
</dbReference>
<keyword evidence="6" id="KW-0456">Lyase</keyword>
<dbReference type="GO" id="GO:0006096">
    <property type="term" value="P:glycolytic process"/>
    <property type="evidence" value="ECO:0007669"/>
    <property type="project" value="UniProtKB-UniPathway"/>
</dbReference>
<gene>
    <name evidence="9" type="ORF">FRX31_017158</name>
</gene>
<keyword evidence="5" id="KW-0324">Glycolysis</keyword>
<dbReference type="Pfam" id="PF00274">
    <property type="entry name" value="Glycolytic"/>
    <property type="match status" value="1"/>
</dbReference>